<dbReference type="InterPro" id="IPR051803">
    <property type="entry name" value="TA_system_RelE-like_toxin"/>
</dbReference>
<dbReference type="EMBL" id="PCDP01000036">
    <property type="protein sequence ID" value="PZM13008.1"/>
    <property type="molecule type" value="Genomic_DNA"/>
</dbReference>
<evidence type="ECO:0000256" key="2">
    <source>
        <dbReference type="ARBA" id="ARBA00022649"/>
    </source>
</evidence>
<dbReference type="PANTHER" id="PTHR33755:SF9">
    <property type="entry name" value="TOXIN PARE1"/>
    <property type="match status" value="1"/>
</dbReference>
<dbReference type="InterPro" id="IPR007712">
    <property type="entry name" value="RelE/ParE_toxin"/>
</dbReference>
<name>A0A2W4CQ02_9HYPH</name>
<comment type="caution">
    <text evidence="4">The sequence shown here is derived from an EMBL/GenBank/DDBJ whole genome shotgun (WGS) entry which is preliminary data.</text>
</comment>
<dbReference type="RefSeq" id="WP_111161203.1">
    <property type="nucleotide sequence ID" value="NZ_PCDP01000036.1"/>
</dbReference>
<protein>
    <recommendedName>
        <fullName evidence="3">Toxin</fullName>
    </recommendedName>
</protein>
<sequence length="100" mass="11789">MSRYRITPRALRDLMEIGRYTEAAWGRKKRDDYLRKLESRFAWLAEQPSLGKKRFDIQEGYFCFPEGQHLIFYLIAPGEIHIIGVPHQTMDIPGFFDIAP</sequence>
<dbReference type="InterPro" id="IPR028344">
    <property type="entry name" value="ParE1/4"/>
</dbReference>
<evidence type="ECO:0000256" key="1">
    <source>
        <dbReference type="ARBA" id="ARBA00006226"/>
    </source>
</evidence>
<evidence type="ECO:0000313" key="4">
    <source>
        <dbReference type="EMBL" id="PZM13008.1"/>
    </source>
</evidence>
<accession>A0A2W4CQ02</accession>
<dbReference type="OrthoDB" id="7173315at2"/>
<dbReference type="InterPro" id="IPR035093">
    <property type="entry name" value="RelE/ParE_toxin_dom_sf"/>
</dbReference>
<evidence type="ECO:0000256" key="3">
    <source>
        <dbReference type="PIRNR" id="PIRNR029218"/>
    </source>
</evidence>
<keyword evidence="5" id="KW-1185">Reference proteome</keyword>
<comment type="similarity">
    <text evidence="1 3">Belongs to the RelE toxin family.</text>
</comment>
<dbReference type="Proteomes" id="UP000248925">
    <property type="component" value="Unassembled WGS sequence"/>
</dbReference>
<evidence type="ECO:0000313" key="5">
    <source>
        <dbReference type="Proteomes" id="UP000248925"/>
    </source>
</evidence>
<dbReference type="Pfam" id="PF05016">
    <property type="entry name" value="ParE_toxin"/>
    <property type="match status" value="1"/>
</dbReference>
<dbReference type="PIRSF" id="PIRSF029218">
    <property type="entry name" value="ParE"/>
    <property type="match status" value="1"/>
</dbReference>
<proteinExistence type="inferred from homology"/>
<dbReference type="AlphaFoldDB" id="A0A2W4CQ02"/>
<dbReference type="PANTHER" id="PTHR33755">
    <property type="entry name" value="TOXIN PARE1-RELATED"/>
    <property type="match status" value="1"/>
</dbReference>
<reference evidence="4 5" key="1">
    <citation type="journal article" date="2018" name="Sci. Rep.">
        <title>Rhizobium tumorigenes sp. nov., a novel plant tumorigenic bacterium isolated from cane gall tumors on thornless blackberry.</title>
        <authorList>
            <person name="Kuzmanovi N."/>
            <person name="Smalla K."/>
            <person name="Gronow S."/>
            <person name="PuBawska J."/>
        </authorList>
    </citation>
    <scope>NUCLEOTIDE SEQUENCE [LARGE SCALE GENOMIC DNA]</scope>
    <source>
        <strain evidence="4 5">CCBAU 85046</strain>
    </source>
</reference>
<dbReference type="Gene3D" id="3.30.2310.20">
    <property type="entry name" value="RelE-like"/>
    <property type="match status" value="1"/>
</dbReference>
<gene>
    <name evidence="4" type="ORF">CPY51_15940</name>
</gene>
<keyword evidence="2" id="KW-1277">Toxin-antitoxin system</keyword>
<organism evidence="4 5">
    <name type="scientific">Rhizobium tubonense</name>
    <dbReference type="NCBI Taxonomy" id="484088"/>
    <lineage>
        <taxon>Bacteria</taxon>
        <taxon>Pseudomonadati</taxon>
        <taxon>Pseudomonadota</taxon>
        <taxon>Alphaproteobacteria</taxon>
        <taxon>Hyphomicrobiales</taxon>
        <taxon>Rhizobiaceae</taxon>
        <taxon>Rhizobium/Agrobacterium group</taxon>
        <taxon>Rhizobium</taxon>
    </lineage>
</organism>